<dbReference type="InterPro" id="IPR006047">
    <property type="entry name" value="GH13_cat_dom"/>
</dbReference>
<dbReference type="KEGG" id="cyc:PCC7424_1579"/>
<dbReference type="InterPro" id="IPR013780">
    <property type="entry name" value="Glyco_hydro_b"/>
</dbReference>
<keyword evidence="3" id="KW-1185">Reference proteome</keyword>
<dbReference type="eggNOG" id="COG0366">
    <property type="taxonomic scope" value="Bacteria"/>
</dbReference>
<evidence type="ECO:0000259" key="1">
    <source>
        <dbReference type="SMART" id="SM00642"/>
    </source>
</evidence>
<dbReference type="SMART" id="SM00642">
    <property type="entry name" value="Aamy"/>
    <property type="match status" value="1"/>
</dbReference>
<dbReference type="CDD" id="cd11334">
    <property type="entry name" value="AmyAc_TreS"/>
    <property type="match status" value="1"/>
</dbReference>
<dbReference type="Gene3D" id="3.90.400.10">
    <property type="entry name" value="Oligo-1,6-glucosidase, Domain 2"/>
    <property type="match status" value="1"/>
</dbReference>
<dbReference type="InterPro" id="IPR054049">
    <property type="entry name" value="SupH-like_C"/>
</dbReference>
<dbReference type="RefSeq" id="WP_012598962.1">
    <property type="nucleotide sequence ID" value="NC_011729.1"/>
</dbReference>
<dbReference type="PANTHER" id="PTHR10357:SF219">
    <property type="entry name" value="MALTOSE ALPHA-D-GLUCOSYLTRANSFERASE"/>
    <property type="match status" value="1"/>
</dbReference>
<dbReference type="SUPFAM" id="SSF51011">
    <property type="entry name" value="Glycosyl hydrolase domain"/>
    <property type="match status" value="1"/>
</dbReference>
<dbReference type="Pfam" id="PF22157">
    <property type="entry name" value="SupH-like_C"/>
    <property type="match status" value="1"/>
</dbReference>
<feature type="domain" description="Glycosyl hydrolase family 13 catalytic" evidence="1">
    <location>
        <begin position="16"/>
        <end position="417"/>
    </location>
</feature>
<sequence>MKYVKNLWYKNAIIYSLDVETFKDSNGDGIGDFPGLTSSLTYLSGLGIDCLWLLPFYPSPNCDDGYDITDYYSVDPRLGSLGDFVEFMHRARELGIRVIIDLVVNHTSIQHPWFQEARSDKNSNYRPYYVWSENPSESHPDLIAFPTVEDSVWEYDEKAEAYYLHHFYKHQPDLNIGNPAVREEILKIMGFWLELGIAGFRIDAAPFLIQGTGLENVTPEKLQGFLQEMREFMLSRRTDAILLAEANVEPEKIPLYFGKGERMHLLFNFILNQYMFLALARQDKTVLEEGLKLLPEIPSTCQWLNFVRHHDELTLDFLSGSQQEEIFAAFAPEENMQIFGRGVRRRLAPMMNNDRRRIELIYSLLFTLPGTPLLRYGAEIGMGDDLCLHGRTSVRTAMQWTDEFNGGFSTANPDELTRPIISDDEYGYKKVNVAFQERDPSSLLNWFEHLIRTRQQCPEFGRGTWEILETGKSCTFAHCCHWEGATVLAIHNFSDRPCHVNIPLCKGKHLWDLFGDHQYEPSDHSGELCVNGYGYRWFRVDER</sequence>
<dbReference type="HOGENOM" id="CLU_006462_2_1_3"/>
<evidence type="ECO:0000313" key="2">
    <source>
        <dbReference type="EMBL" id="ACK70018.1"/>
    </source>
</evidence>
<dbReference type="AlphaFoldDB" id="B7K9Q0"/>
<dbReference type="Gene3D" id="2.60.40.1180">
    <property type="entry name" value="Golgi alpha-mannosidase II"/>
    <property type="match status" value="1"/>
</dbReference>
<reference evidence="3" key="1">
    <citation type="journal article" date="2011" name="MBio">
        <title>Novel metabolic attributes of the genus Cyanothece, comprising a group of unicellular nitrogen-fixing Cyanobacteria.</title>
        <authorList>
            <person name="Bandyopadhyay A."/>
            <person name="Elvitigala T."/>
            <person name="Welsh E."/>
            <person name="Stockel J."/>
            <person name="Liberton M."/>
            <person name="Min H."/>
            <person name="Sherman L.A."/>
            <person name="Pakrasi H.B."/>
        </authorList>
    </citation>
    <scope>NUCLEOTIDE SEQUENCE [LARGE SCALE GENOMIC DNA]</scope>
    <source>
        <strain evidence="3">PCC 7424</strain>
    </source>
</reference>
<dbReference type="Pfam" id="PF00128">
    <property type="entry name" value="Alpha-amylase"/>
    <property type="match status" value="1"/>
</dbReference>
<dbReference type="SUPFAM" id="SSF51445">
    <property type="entry name" value="(Trans)glycosidases"/>
    <property type="match status" value="1"/>
</dbReference>
<dbReference type="InterPro" id="IPR017853">
    <property type="entry name" value="GH"/>
</dbReference>
<dbReference type="Proteomes" id="UP000002384">
    <property type="component" value="Chromosome"/>
</dbReference>
<dbReference type="OrthoDB" id="9805159at2"/>
<protein>
    <submittedName>
        <fullName evidence="2">Alpha amylase catalytic region</fullName>
    </submittedName>
</protein>
<dbReference type="PANTHER" id="PTHR10357">
    <property type="entry name" value="ALPHA-AMYLASE FAMILY MEMBER"/>
    <property type="match status" value="1"/>
</dbReference>
<evidence type="ECO:0000313" key="3">
    <source>
        <dbReference type="Proteomes" id="UP000002384"/>
    </source>
</evidence>
<dbReference type="Gene3D" id="3.20.20.80">
    <property type="entry name" value="Glycosidases"/>
    <property type="match status" value="1"/>
</dbReference>
<gene>
    <name evidence="2" type="ordered locus">PCC7424_1579</name>
</gene>
<dbReference type="CAZy" id="GH13">
    <property type="family name" value="Glycoside Hydrolase Family 13"/>
</dbReference>
<dbReference type="GO" id="GO:0005975">
    <property type="term" value="P:carbohydrate metabolic process"/>
    <property type="evidence" value="ECO:0007669"/>
    <property type="project" value="InterPro"/>
</dbReference>
<dbReference type="EMBL" id="CP001291">
    <property type="protein sequence ID" value="ACK70018.1"/>
    <property type="molecule type" value="Genomic_DNA"/>
</dbReference>
<dbReference type="InterPro" id="IPR045857">
    <property type="entry name" value="O16G_dom_2"/>
</dbReference>
<name>B7K9Q0_GLOC7</name>
<dbReference type="STRING" id="65393.PCC7424_1579"/>
<organism evidence="2 3">
    <name type="scientific">Gloeothece citriformis (strain PCC 7424)</name>
    <name type="common">Cyanothece sp. (strain PCC 7424)</name>
    <dbReference type="NCBI Taxonomy" id="65393"/>
    <lineage>
        <taxon>Bacteria</taxon>
        <taxon>Bacillati</taxon>
        <taxon>Cyanobacteriota</taxon>
        <taxon>Cyanophyceae</taxon>
        <taxon>Oscillatoriophycideae</taxon>
        <taxon>Chroococcales</taxon>
        <taxon>Aphanothecaceae</taxon>
        <taxon>Gloeothece</taxon>
        <taxon>Gloeothece citriformis</taxon>
    </lineage>
</organism>
<accession>B7K9Q0</accession>
<proteinExistence type="predicted"/>